<organism evidence="2 3">
    <name type="scientific">Apiospora marii</name>
    <dbReference type="NCBI Taxonomy" id="335849"/>
    <lineage>
        <taxon>Eukaryota</taxon>
        <taxon>Fungi</taxon>
        <taxon>Dikarya</taxon>
        <taxon>Ascomycota</taxon>
        <taxon>Pezizomycotina</taxon>
        <taxon>Sordariomycetes</taxon>
        <taxon>Xylariomycetidae</taxon>
        <taxon>Amphisphaeriales</taxon>
        <taxon>Apiosporaceae</taxon>
        <taxon>Apiospora</taxon>
    </lineage>
</organism>
<dbReference type="InterPro" id="IPR013078">
    <property type="entry name" value="His_Pase_superF_clade-1"/>
</dbReference>
<proteinExistence type="predicted"/>
<feature type="region of interest" description="Disordered" evidence="1">
    <location>
        <begin position="353"/>
        <end position="374"/>
    </location>
</feature>
<feature type="compositionally biased region" description="Gly residues" evidence="1">
    <location>
        <begin position="115"/>
        <end position="136"/>
    </location>
</feature>
<dbReference type="Pfam" id="PF00300">
    <property type="entry name" value="His_Phos_1"/>
    <property type="match status" value="2"/>
</dbReference>
<reference evidence="2 3" key="1">
    <citation type="submission" date="2023-01" db="EMBL/GenBank/DDBJ databases">
        <title>Analysis of 21 Apiospora genomes using comparative genomics revels a genus with tremendous synthesis potential of carbohydrate active enzymes and secondary metabolites.</title>
        <authorList>
            <person name="Sorensen T."/>
        </authorList>
    </citation>
    <scope>NUCLEOTIDE SEQUENCE [LARGE SCALE GENOMIC DNA]</scope>
    <source>
        <strain evidence="2 3">CBS 20057</strain>
    </source>
</reference>
<dbReference type="EMBL" id="JAQQWI010000005">
    <property type="protein sequence ID" value="KAK8035995.1"/>
    <property type="molecule type" value="Genomic_DNA"/>
</dbReference>
<evidence type="ECO:0000313" key="2">
    <source>
        <dbReference type="EMBL" id="KAK8035995.1"/>
    </source>
</evidence>
<dbReference type="Proteomes" id="UP001396898">
    <property type="component" value="Unassembled WGS sequence"/>
</dbReference>
<name>A0ABR1SNV2_9PEZI</name>
<dbReference type="Gene3D" id="3.40.50.1240">
    <property type="entry name" value="Phosphoglycerate mutase-like"/>
    <property type="match status" value="1"/>
</dbReference>
<evidence type="ECO:0000313" key="3">
    <source>
        <dbReference type="Proteomes" id="UP001396898"/>
    </source>
</evidence>
<gene>
    <name evidence="2" type="ORF">PG991_002068</name>
</gene>
<evidence type="ECO:0000256" key="1">
    <source>
        <dbReference type="SAM" id="MobiDB-lite"/>
    </source>
</evidence>
<dbReference type="SUPFAM" id="SSF53254">
    <property type="entry name" value="Phosphoglycerate mutase-like"/>
    <property type="match status" value="1"/>
</dbReference>
<dbReference type="PANTHER" id="PTHR16469">
    <property type="entry name" value="UBIQUITIN-ASSOCIATED AND SH3 DOMAIN-CONTAINING BA-RELATED"/>
    <property type="match status" value="1"/>
</dbReference>
<keyword evidence="3" id="KW-1185">Reference proteome</keyword>
<dbReference type="InterPro" id="IPR029033">
    <property type="entry name" value="His_PPase_superfam"/>
</dbReference>
<comment type="caution">
    <text evidence="2">The sequence shown here is derived from an EMBL/GenBank/DDBJ whole genome shotgun (WGS) entry which is preliminary data.</text>
</comment>
<dbReference type="CDD" id="cd07067">
    <property type="entry name" value="HP_PGM_like"/>
    <property type="match status" value="1"/>
</dbReference>
<dbReference type="PANTHER" id="PTHR16469:SF51">
    <property type="entry name" value="TRANSCRIPTION FACTOR TAU 55 KDA SUBUNIT"/>
    <property type="match status" value="1"/>
</dbReference>
<sequence>MSLEVIYVTRHGFRPAFNVDPATGTYSLAIRSPTGLPTDPPLTAHGVDQANDLARHLLQVDPPIDQVYSSPYYRCLQTISPFVAKLKEGGGAAAAGDGRRPQPSAPPSSSPGLGLESGPGSGEKTGGGGGEGGGRGTIRVEAGISEWYGLAPWEHPTSAPLAELAALFPQSPLDPTYVSRVTPARRGESIAQLHERVAAAVAAIVAQSDTEGHRAVVLNTHAAVVIALGRVLTGRMPARVDEEDFGAFTCGLSVYRRRRRSGRGETAMTEAAAADSQASHVRDVALPETAQSTWADGSGVCGGWDCEANSDCSFLRGGEERGWRFSGDEDFVSSLGSGTLEDARAGLGVVVEKGDSHSQPQSGGAAGNTGKYKL</sequence>
<feature type="region of interest" description="Disordered" evidence="1">
    <location>
        <begin position="91"/>
        <end position="137"/>
    </location>
</feature>
<accession>A0ABR1SNV2</accession>
<protein>
    <submittedName>
        <fullName evidence="2">Phosphoglycerate mutase</fullName>
    </submittedName>
</protein>
<dbReference type="InterPro" id="IPR051710">
    <property type="entry name" value="Phosphatase_SH3-domain"/>
</dbReference>
<dbReference type="SMART" id="SM00855">
    <property type="entry name" value="PGAM"/>
    <property type="match status" value="1"/>
</dbReference>